<dbReference type="CDD" id="cd00130">
    <property type="entry name" value="PAS"/>
    <property type="match status" value="1"/>
</dbReference>
<dbReference type="SUPFAM" id="SSF47384">
    <property type="entry name" value="Homodimeric domain of signal transducing histidine kinase"/>
    <property type="match status" value="1"/>
</dbReference>
<accession>A0ABV2TPT8</accession>
<protein>
    <recommendedName>
        <fullName evidence="2">histidine kinase</fullName>
        <ecNumber evidence="2">2.7.13.3</ecNumber>
    </recommendedName>
</protein>
<name>A0ABV2TPT8_9RHOO</name>
<dbReference type="Gene3D" id="1.10.287.130">
    <property type="match status" value="1"/>
</dbReference>
<dbReference type="SUPFAM" id="SSF55785">
    <property type="entry name" value="PYP-like sensor domain (PAS domain)"/>
    <property type="match status" value="2"/>
</dbReference>
<feature type="domain" description="PAS" evidence="8">
    <location>
        <begin position="10"/>
        <end position="49"/>
    </location>
</feature>
<dbReference type="PROSITE" id="PS50109">
    <property type="entry name" value="HIS_KIN"/>
    <property type="match status" value="1"/>
</dbReference>
<evidence type="ECO:0000313" key="9">
    <source>
        <dbReference type="EMBL" id="MET7015947.1"/>
    </source>
</evidence>
<keyword evidence="10" id="KW-1185">Reference proteome</keyword>
<gene>
    <name evidence="9" type="ORF">ABXR19_17290</name>
</gene>
<dbReference type="RefSeq" id="WP_354602405.1">
    <property type="nucleotide sequence ID" value="NZ_JBEWZI010000024.1"/>
</dbReference>
<dbReference type="InterPro" id="IPR003594">
    <property type="entry name" value="HATPase_dom"/>
</dbReference>
<comment type="catalytic activity">
    <reaction evidence="1">
        <text>ATP + protein L-histidine = ADP + protein N-phospho-L-histidine.</text>
        <dbReference type="EC" id="2.7.13.3"/>
    </reaction>
</comment>
<dbReference type="InterPro" id="IPR000014">
    <property type="entry name" value="PAS"/>
</dbReference>
<dbReference type="InterPro" id="IPR036890">
    <property type="entry name" value="HATPase_C_sf"/>
</dbReference>
<evidence type="ECO:0000256" key="5">
    <source>
        <dbReference type="PROSITE-ProRule" id="PRU00169"/>
    </source>
</evidence>
<dbReference type="SUPFAM" id="SSF55874">
    <property type="entry name" value="ATPase domain of HSP90 chaperone/DNA topoisomerase II/histidine kinase"/>
    <property type="match status" value="1"/>
</dbReference>
<feature type="domain" description="Response regulatory" evidence="7">
    <location>
        <begin position="514"/>
        <end position="629"/>
    </location>
</feature>
<dbReference type="PROSITE" id="PS50112">
    <property type="entry name" value="PAS"/>
    <property type="match status" value="1"/>
</dbReference>
<evidence type="ECO:0000259" key="6">
    <source>
        <dbReference type="PROSITE" id="PS50109"/>
    </source>
</evidence>
<dbReference type="InterPro" id="IPR011006">
    <property type="entry name" value="CheY-like_superfamily"/>
</dbReference>
<proteinExistence type="predicted"/>
<dbReference type="PROSITE" id="PS50110">
    <property type="entry name" value="RESPONSE_REGULATORY"/>
    <property type="match status" value="1"/>
</dbReference>
<dbReference type="Proteomes" id="UP001549691">
    <property type="component" value="Unassembled WGS sequence"/>
</dbReference>
<feature type="domain" description="Histidine kinase" evidence="6">
    <location>
        <begin position="270"/>
        <end position="491"/>
    </location>
</feature>
<evidence type="ECO:0000256" key="3">
    <source>
        <dbReference type="ARBA" id="ARBA00022553"/>
    </source>
</evidence>
<dbReference type="InterPro" id="IPR036097">
    <property type="entry name" value="HisK_dim/P_sf"/>
</dbReference>
<evidence type="ECO:0000259" key="8">
    <source>
        <dbReference type="PROSITE" id="PS50112"/>
    </source>
</evidence>
<dbReference type="InterPro" id="IPR005467">
    <property type="entry name" value="His_kinase_dom"/>
</dbReference>
<dbReference type="Pfam" id="PF13426">
    <property type="entry name" value="PAS_9"/>
    <property type="match status" value="1"/>
</dbReference>
<evidence type="ECO:0000256" key="1">
    <source>
        <dbReference type="ARBA" id="ARBA00000085"/>
    </source>
</evidence>
<keyword evidence="9" id="KW-0067">ATP-binding</keyword>
<keyword evidence="3 5" id="KW-0597">Phosphoprotein</keyword>
<dbReference type="SUPFAM" id="SSF52172">
    <property type="entry name" value="CheY-like"/>
    <property type="match status" value="1"/>
</dbReference>
<dbReference type="Pfam" id="PF13188">
    <property type="entry name" value="PAS_8"/>
    <property type="match status" value="1"/>
</dbReference>
<evidence type="ECO:0000256" key="4">
    <source>
        <dbReference type="ARBA" id="ARBA00023012"/>
    </source>
</evidence>
<dbReference type="Pfam" id="PF00512">
    <property type="entry name" value="HisKA"/>
    <property type="match status" value="1"/>
</dbReference>
<evidence type="ECO:0000256" key="2">
    <source>
        <dbReference type="ARBA" id="ARBA00012438"/>
    </source>
</evidence>
<dbReference type="GO" id="GO:0005524">
    <property type="term" value="F:ATP binding"/>
    <property type="evidence" value="ECO:0007669"/>
    <property type="project" value="UniProtKB-KW"/>
</dbReference>
<organism evidence="9 10">
    <name type="scientific">Uliginosibacterium flavum</name>
    <dbReference type="NCBI Taxonomy" id="1396831"/>
    <lineage>
        <taxon>Bacteria</taxon>
        <taxon>Pseudomonadati</taxon>
        <taxon>Pseudomonadota</taxon>
        <taxon>Betaproteobacteria</taxon>
        <taxon>Rhodocyclales</taxon>
        <taxon>Zoogloeaceae</taxon>
        <taxon>Uliginosibacterium</taxon>
    </lineage>
</organism>
<comment type="caution">
    <text evidence="9">The sequence shown here is derived from an EMBL/GenBank/DDBJ whole genome shotgun (WGS) entry which is preliminary data.</text>
</comment>
<dbReference type="Gene3D" id="3.30.565.10">
    <property type="entry name" value="Histidine kinase-like ATPase, C-terminal domain"/>
    <property type="match status" value="1"/>
</dbReference>
<dbReference type="Gene3D" id="3.30.450.20">
    <property type="entry name" value="PAS domain"/>
    <property type="match status" value="2"/>
</dbReference>
<dbReference type="SMART" id="SM00448">
    <property type="entry name" value="REC"/>
    <property type="match status" value="1"/>
</dbReference>
<dbReference type="Gene3D" id="3.40.50.2300">
    <property type="match status" value="1"/>
</dbReference>
<dbReference type="PRINTS" id="PR00344">
    <property type="entry name" value="BCTRLSENSOR"/>
</dbReference>
<sequence>MSLQTPEALLLAAASEILLLVDPASLEIRAANLSALQMLGYSQAELIGKPITDIECALSDVFFWEEVRNGGSADLLEAEGLYQCADGEMLTTSKSVFREPGEPGWIVIRARSIASQKQAEEELALITSQLRATLEATADGILARDRHGRISNMNRRFSQMWRIPDDLLLRHDDSRLILFIAGQLADPAWYAQRLNELGPDEDGETFDTLALADDRMFECKSRPARHGEQIIGRVYCFTDVTQRHLAEQELIAARDAATSASRAKGEFLAMMSHEIRTPMNGIIGMAQLLETTPLDPEQRDYVGTMRSSGEALMSIINDILDYSKIEARKMELETTGFRLGELLNDLGRLFAIQMRGKGLNYICEIPPGTTDSLLGDPVRLRQILVNLIGNAFKFTAQGDICVSVRELARQDQQVRLRFAVRDSGIGIPPDKQANIFTPFEQADMSTTRRFGGTGLGLSICRMLCELMGGEIGVSSEAGQGAEFWFEVSMALAEEVPTAQQLLPQHDVPVPAEARILVVEDNKVNIMVLNNLLKKLGARNITTALNGLEALAACKDGVYDVIFMDTHMPEMDGLSATEALRASGLQTHIVGVSADAMSGDRANALAIGMSDYITKPVSLEALRQAIELWQLRST</sequence>
<evidence type="ECO:0000313" key="10">
    <source>
        <dbReference type="Proteomes" id="UP001549691"/>
    </source>
</evidence>
<dbReference type="Pfam" id="PF02518">
    <property type="entry name" value="HATPase_c"/>
    <property type="match status" value="1"/>
</dbReference>
<dbReference type="SMART" id="SM00388">
    <property type="entry name" value="HisKA"/>
    <property type="match status" value="1"/>
</dbReference>
<dbReference type="Pfam" id="PF00072">
    <property type="entry name" value="Response_reg"/>
    <property type="match status" value="1"/>
</dbReference>
<feature type="modified residue" description="4-aspartylphosphate" evidence="5">
    <location>
        <position position="564"/>
    </location>
</feature>
<keyword evidence="9" id="KW-0547">Nucleotide-binding</keyword>
<keyword evidence="4" id="KW-0902">Two-component regulatory system</keyword>
<dbReference type="PANTHER" id="PTHR45339:SF1">
    <property type="entry name" value="HYBRID SIGNAL TRANSDUCTION HISTIDINE KINASE J"/>
    <property type="match status" value="1"/>
</dbReference>
<dbReference type="InterPro" id="IPR035965">
    <property type="entry name" value="PAS-like_dom_sf"/>
</dbReference>
<dbReference type="CDD" id="cd00082">
    <property type="entry name" value="HisKA"/>
    <property type="match status" value="1"/>
</dbReference>
<dbReference type="EMBL" id="JBEWZI010000024">
    <property type="protein sequence ID" value="MET7015947.1"/>
    <property type="molecule type" value="Genomic_DNA"/>
</dbReference>
<dbReference type="PANTHER" id="PTHR45339">
    <property type="entry name" value="HYBRID SIGNAL TRANSDUCTION HISTIDINE KINASE J"/>
    <property type="match status" value="1"/>
</dbReference>
<dbReference type="InterPro" id="IPR001789">
    <property type="entry name" value="Sig_transdc_resp-reg_receiver"/>
</dbReference>
<dbReference type="InterPro" id="IPR003661">
    <property type="entry name" value="HisK_dim/P_dom"/>
</dbReference>
<dbReference type="CDD" id="cd16922">
    <property type="entry name" value="HATPase_EvgS-ArcB-TorS-like"/>
    <property type="match status" value="1"/>
</dbReference>
<dbReference type="InterPro" id="IPR004358">
    <property type="entry name" value="Sig_transdc_His_kin-like_C"/>
</dbReference>
<dbReference type="EC" id="2.7.13.3" evidence="2"/>
<evidence type="ECO:0000259" key="7">
    <source>
        <dbReference type="PROSITE" id="PS50110"/>
    </source>
</evidence>
<reference evidence="9 10" key="1">
    <citation type="submission" date="2024-07" db="EMBL/GenBank/DDBJ databases">
        <title>Uliginosibacterium flavum JJ3220;KACC:17644.</title>
        <authorList>
            <person name="Kim M.K."/>
        </authorList>
    </citation>
    <scope>NUCLEOTIDE SEQUENCE [LARGE SCALE GENOMIC DNA]</scope>
    <source>
        <strain evidence="9 10">KACC:17644</strain>
    </source>
</reference>
<dbReference type="CDD" id="cd17546">
    <property type="entry name" value="REC_hyHK_CKI1_RcsC-like"/>
    <property type="match status" value="1"/>
</dbReference>
<dbReference type="SMART" id="SM00091">
    <property type="entry name" value="PAS"/>
    <property type="match status" value="2"/>
</dbReference>
<dbReference type="SMART" id="SM00387">
    <property type="entry name" value="HATPase_c"/>
    <property type="match status" value="1"/>
</dbReference>